<dbReference type="RefSeq" id="WP_187722973.1">
    <property type="nucleotide sequence ID" value="NZ_CP060783.1"/>
</dbReference>
<dbReference type="EMBL" id="CP060783">
    <property type="protein sequence ID" value="QNP47260.1"/>
    <property type="molecule type" value="Genomic_DNA"/>
</dbReference>
<dbReference type="AlphaFoldDB" id="A0A7H0GG44"/>
<keyword evidence="2" id="KW-1185">Reference proteome</keyword>
<evidence type="ECO:0000313" key="1">
    <source>
        <dbReference type="EMBL" id="QNP47260.1"/>
    </source>
</evidence>
<sequence>MRLWSLHPRYLDTKGLVALWREALLAQAVLRGETRGYRNHPQLERFSAHAAPLDAMSTYLRAVWREAEERGYSFNASKIHAPSGPVTPMPVSDGQLAYEWEHLRNKLAQRSPAVLEKWADVQVPELHPMWVLAPGPMARWERPLSPS</sequence>
<proteinExistence type="predicted"/>
<organism evidence="1 2">
    <name type="scientific">Diaphorobacter aerolatus</name>
    <dbReference type="NCBI Taxonomy" id="1288495"/>
    <lineage>
        <taxon>Bacteria</taxon>
        <taxon>Pseudomonadati</taxon>
        <taxon>Pseudomonadota</taxon>
        <taxon>Betaproteobacteria</taxon>
        <taxon>Burkholderiales</taxon>
        <taxon>Comamonadaceae</taxon>
        <taxon>Diaphorobacter</taxon>
    </lineage>
</organism>
<dbReference type="KEGG" id="daer:H9K75_12835"/>
<evidence type="ECO:0000313" key="2">
    <source>
        <dbReference type="Proteomes" id="UP000516028"/>
    </source>
</evidence>
<dbReference type="InterPro" id="IPR004260">
    <property type="entry name" value="Pyr-dimer_DNA_glycosylase"/>
</dbReference>
<dbReference type="Proteomes" id="UP000516028">
    <property type="component" value="Chromosome"/>
</dbReference>
<protein>
    <submittedName>
        <fullName evidence="1">DNA lyase</fullName>
    </submittedName>
</protein>
<gene>
    <name evidence="1" type="ORF">H9K75_12835</name>
</gene>
<name>A0A7H0GG44_9BURK</name>
<keyword evidence="1" id="KW-0456">Lyase</keyword>
<dbReference type="Pfam" id="PF03013">
    <property type="entry name" value="Pyr_excise"/>
    <property type="match status" value="1"/>
</dbReference>
<dbReference type="GO" id="GO:0016829">
    <property type="term" value="F:lyase activity"/>
    <property type="evidence" value="ECO:0007669"/>
    <property type="project" value="UniProtKB-KW"/>
</dbReference>
<accession>A0A7H0GG44</accession>
<reference evidence="1 2" key="1">
    <citation type="submission" date="2020-08" db="EMBL/GenBank/DDBJ databases">
        <title>Genome sequence of Diaphorobacter aerolatus KACC 16536T.</title>
        <authorList>
            <person name="Hyun D.-W."/>
            <person name="Bae J.-W."/>
        </authorList>
    </citation>
    <scope>NUCLEOTIDE SEQUENCE [LARGE SCALE GENOMIC DNA]</scope>
    <source>
        <strain evidence="1 2">KACC 16536</strain>
    </source>
</reference>